<evidence type="ECO:0000256" key="5">
    <source>
        <dbReference type="ARBA" id="ARBA00022801"/>
    </source>
</evidence>
<evidence type="ECO:0000259" key="14">
    <source>
        <dbReference type="PROSITE" id="PS51199"/>
    </source>
</evidence>
<dbReference type="PROSITE" id="PS51199">
    <property type="entry name" value="SF4_HELICASE"/>
    <property type="match status" value="1"/>
</dbReference>
<evidence type="ECO:0000256" key="2">
    <source>
        <dbReference type="ARBA" id="ARBA00022515"/>
    </source>
</evidence>
<evidence type="ECO:0000256" key="4">
    <source>
        <dbReference type="ARBA" id="ARBA00022741"/>
    </source>
</evidence>
<gene>
    <name evidence="15" type="primary">dnaB</name>
    <name evidence="15" type="ORF">JCM14722_06810</name>
</gene>
<dbReference type="SUPFAM" id="SSF52540">
    <property type="entry name" value="P-loop containing nucleoside triphosphate hydrolases"/>
    <property type="match status" value="1"/>
</dbReference>
<dbReference type="InterPro" id="IPR007693">
    <property type="entry name" value="DNA_helicase_DnaB-like_N"/>
</dbReference>
<dbReference type="SUPFAM" id="SSF48024">
    <property type="entry name" value="N-terminal domain of DnaB helicase"/>
    <property type="match status" value="1"/>
</dbReference>
<evidence type="ECO:0000256" key="13">
    <source>
        <dbReference type="SAM" id="MobiDB-lite"/>
    </source>
</evidence>
<dbReference type="Gene3D" id="1.10.860.10">
    <property type="entry name" value="DNAb Helicase, Chain A"/>
    <property type="match status" value="1"/>
</dbReference>
<keyword evidence="9" id="KW-0413">Isomerase</keyword>
<keyword evidence="8 12" id="KW-0238">DNA-binding</keyword>
<comment type="catalytic activity">
    <reaction evidence="10 12">
        <text>ATP + H2O = ADP + phosphate + H(+)</text>
        <dbReference type="Rhea" id="RHEA:13065"/>
        <dbReference type="ChEBI" id="CHEBI:15377"/>
        <dbReference type="ChEBI" id="CHEBI:15378"/>
        <dbReference type="ChEBI" id="CHEBI:30616"/>
        <dbReference type="ChEBI" id="CHEBI:43474"/>
        <dbReference type="ChEBI" id="CHEBI:456216"/>
        <dbReference type="EC" id="5.6.2.3"/>
    </reaction>
</comment>
<dbReference type="PANTHER" id="PTHR30153:SF2">
    <property type="entry name" value="REPLICATIVE DNA HELICASE"/>
    <property type="match status" value="1"/>
</dbReference>
<dbReference type="Proteomes" id="UP001061361">
    <property type="component" value="Chromosome"/>
</dbReference>
<sequence>MPKTSRPQRPNKGQYDTNPEGALERASSDLVRKVPPHSLDAEQAVLGGIFQSNTMFHELVDIISAEDFYSPVHRDIFTAIIDLYDAHEPIDVVTVANQLEKNGTLETVGGPAYIAELSDSVVSSSNAKHHAQIVRDKCILRKLIDISSGIIANCFSSRDVDEVLDESEKEIFQIAQSKEMRGMLSSQQLVPKVFDELTTRFNNKSVVTGIQTHYHDFDAMTAGLQNSDLIIIAGRPSMGKTAFALNVALRAAVRSECSTAIFSLEMSMEQLMTRLLAVQSKVELSNLRTGYLDDADWTRLYDGADILSRAPIFIDDTPALSTLELQARCRRLKAESNLGLVVVDYLQLMRSSARPDSREQEISDISRHLKALAKELNVPVIALSQLNRKVEERTDKRPMMSDLRESGAIEQDADIIIFLYRDAAYNKSEDNPLKNHCEIIIGKQRNGPTGRCELYFKKEYTRFENMDATAYPSELPEGFHPDSD</sequence>
<evidence type="ECO:0000313" key="15">
    <source>
        <dbReference type="EMBL" id="BDQ33139.1"/>
    </source>
</evidence>
<evidence type="ECO:0000256" key="6">
    <source>
        <dbReference type="ARBA" id="ARBA00022806"/>
    </source>
</evidence>
<keyword evidence="2 12" id="KW-0639">Primosome</keyword>
<dbReference type="Pfam" id="PF03796">
    <property type="entry name" value="DnaB_C"/>
    <property type="match status" value="1"/>
</dbReference>
<evidence type="ECO:0000256" key="10">
    <source>
        <dbReference type="ARBA" id="ARBA00048954"/>
    </source>
</evidence>
<dbReference type="PANTHER" id="PTHR30153">
    <property type="entry name" value="REPLICATIVE DNA HELICASE DNAB"/>
    <property type="match status" value="1"/>
</dbReference>
<dbReference type="Pfam" id="PF00772">
    <property type="entry name" value="DnaB"/>
    <property type="match status" value="1"/>
</dbReference>
<keyword evidence="4 12" id="KW-0547">Nucleotide-binding</keyword>
<evidence type="ECO:0000313" key="16">
    <source>
        <dbReference type="Proteomes" id="UP001061361"/>
    </source>
</evidence>
<evidence type="ECO:0000256" key="3">
    <source>
        <dbReference type="ARBA" id="ARBA00022705"/>
    </source>
</evidence>
<evidence type="ECO:0000256" key="7">
    <source>
        <dbReference type="ARBA" id="ARBA00022840"/>
    </source>
</evidence>
<dbReference type="InterPro" id="IPR007694">
    <property type="entry name" value="DNA_helicase_DnaB-like_C"/>
</dbReference>
<protein>
    <recommendedName>
        <fullName evidence="11 12">Replicative DNA helicase</fullName>
        <ecNumber evidence="11 12">5.6.2.3</ecNumber>
    </recommendedName>
</protein>
<feature type="region of interest" description="Disordered" evidence="13">
    <location>
        <begin position="1"/>
        <end position="30"/>
    </location>
</feature>
<dbReference type="InterPro" id="IPR016136">
    <property type="entry name" value="DNA_helicase_N/primase_C"/>
</dbReference>
<comment type="function">
    <text evidence="12">The main replicative DNA helicase, it participates in initiation and elongation during chromosome replication. Travels ahead of the DNA replisome, separating dsDNA into templates for DNA synthesis. A processive ATP-dependent 5'-3' DNA helicase it has DNA-dependent ATPase activity.</text>
</comment>
<comment type="similarity">
    <text evidence="1 12">Belongs to the helicase family. DnaB subfamily.</text>
</comment>
<evidence type="ECO:0000256" key="8">
    <source>
        <dbReference type="ARBA" id="ARBA00023125"/>
    </source>
</evidence>
<keyword evidence="16" id="KW-1185">Reference proteome</keyword>
<keyword evidence="5 12" id="KW-0378">Hydrolase</keyword>
<proteinExistence type="inferred from homology"/>
<keyword evidence="6 12" id="KW-0347">Helicase</keyword>
<keyword evidence="7 12" id="KW-0067">ATP-binding</keyword>
<dbReference type="NCBIfam" id="TIGR00665">
    <property type="entry name" value="DnaB"/>
    <property type="match status" value="1"/>
</dbReference>
<dbReference type="GO" id="GO:0004386">
    <property type="term" value="F:helicase activity"/>
    <property type="evidence" value="ECO:0007669"/>
    <property type="project" value="UniProtKB-KW"/>
</dbReference>
<dbReference type="EC" id="5.6.2.3" evidence="11 12"/>
<accession>A0ABM8AP01</accession>
<name>A0ABM8AP01_9BACT</name>
<dbReference type="InterPro" id="IPR036185">
    <property type="entry name" value="DNA_heli_DnaB-like_N_sf"/>
</dbReference>
<evidence type="ECO:0000256" key="9">
    <source>
        <dbReference type="ARBA" id="ARBA00023235"/>
    </source>
</evidence>
<dbReference type="Gene3D" id="3.40.50.300">
    <property type="entry name" value="P-loop containing nucleotide triphosphate hydrolases"/>
    <property type="match status" value="1"/>
</dbReference>
<dbReference type="RefSeq" id="WP_264983195.1">
    <property type="nucleotide sequence ID" value="NZ_AP026708.1"/>
</dbReference>
<dbReference type="InterPro" id="IPR027417">
    <property type="entry name" value="P-loop_NTPase"/>
</dbReference>
<keyword evidence="3 12" id="KW-0235">DNA replication</keyword>
<reference evidence="15" key="1">
    <citation type="submission" date="2022-08" db="EMBL/GenBank/DDBJ databases">
        <title>Genome Sequence of the sulphate-reducing bacterium, Pseudodesulfovibrio portus JCM14722.</title>
        <authorList>
            <person name="Kondo R."/>
            <person name="Kataoka T."/>
        </authorList>
    </citation>
    <scope>NUCLEOTIDE SEQUENCE</scope>
    <source>
        <strain evidence="15">JCM 14722</strain>
    </source>
</reference>
<evidence type="ECO:0000256" key="1">
    <source>
        <dbReference type="ARBA" id="ARBA00008428"/>
    </source>
</evidence>
<evidence type="ECO:0000256" key="12">
    <source>
        <dbReference type="RuleBase" id="RU362085"/>
    </source>
</evidence>
<dbReference type="CDD" id="cd00984">
    <property type="entry name" value="DnaB_C"/>
    <property type="match status" value="1"/>
</dbReference>
<dbReference type="InterPro" id="IPR007692">
    <property type="entry name" value="DNA_helicase_DnaB"/>
</dbReference>
<organism evidence="15 16">
    <name type="scientific">Pseudodesulfovibrio portus</name>
    <dbReference type="NCBI Taxonomy" id="231439"/>
    <lineage>
        <taxon>Bacteria</taxon>
        <taxon>Pseudomonadati</taxon>
        <taxon>Thermodesulfobacteriota</taxon>
        <taxon>Desulfovibrionia</taxon>
        <taxon>Desulfovibrionales</taxon>
        <taxon>Desulfovibrionaceae</taxon>
    </lineage>
</organism>
<feature type="domain" description="SF4 helicase" evidence="14">
    <location>
        <begin position="203"/>
        <end position="470"/>
    </location>
</feature>
<dbReference type="EMBL" id="AP026708">
    <property type="protein sequence ID" value="BDQ33139.1"/>
    <property type="molecule type" value="Genomic_DNA"/>
</dbReference>
<evidence type="ECO:0000256" key="11">
    <source>
        <dbReference type="NCBIfam" id="TIGR00665"/>
    </source>
</evidence>
<dbReference type="NCBIfam" id="NF004384">
    <property type="entry name" value="PRK05748.1"/>
    <property type="match status" value="1"/>
</dbReference>